<name>A0ABY4DQX3_9NEIS</name>
<protein>
    <submittedName>
        <fullName evidence="3">4'-phosphopantetheinyl transferase superfamily protein</fullName>
    </submittedName>
</protein>
<sequence>MRRIATPEPLYLLLADASCAARYRPDLLDAADAARIAAAPRLAGRADWQVSRFLKQQAGLPVLSLSHSKGAALLAAGWQAENIGVDIEWLQARDFAALSALWCRRSEQQWLAVRGWRAADYYRLWCVKEALIKAAGLDFPAALADVGLMMRAGSHVCLHVHGHAGWHGVAGLNGGWASACVWPAHKNVQIEWRRFGAFRRPEQAWRDVWTCVSDAAVMPV</sequence>
<dbReference type="InterPro" id="IPR037143">
    <property type="entry name" value="4-PPantetheinyl_Trfase_dom_sf"/>
</dbReference>
<evidence type="ECO:0000313" key="4">
    <source>
        <dbReference type="Proteomes" id="UP000829817"/>
    </source>
</evidence>
<gene>
    <name evidence="3" type="ORF">LVJ83_09110</name>
</gene>
<dbReference type="GO" id="GO:0016740">
    <property type="term" value="F:transferase activity"/>
    <property type="evidence" value="ECO:0007669"/>
    <property type="project" value="UniProtKB-KW"/>
</dbReference>
<keyword evidence="4" id="KW-1185">Reference proteome</keyword>
<dbReference type="RefSeq" id="WP_244784201.1">
    <property type="nucleotide sequence ID" value="NZ_CP091508.1"/>
</dbReference>
<evidence type="ECO:0000256" key="1">
    <source>
        <dbReference type="ARBA" id="ARBA00022679"/>
    </source>
</evidence>
<keyword evidence="1 3" id="KW-0808">Transferase</keyword>
<evidence type="ECO:0000259" key="2">
    <source>
        <dbReference type="Pfam" id="PF01648"/>
    </source>
</evidence>
<dbReference type="Pfam" id="PF01648">
    <property type="entry name" value="ACPS"/>
    <property type="match status" value="1"/>
</dbReference>
<dbReference type="EMBL" id="CP091508">
    <property type="protein sequence ID" value="UOO81134.1"/>
    <property type="molecule type" value="Genomic_DNA"/>
</dbReference>
<dbReference type="Gene3D" id="3.90.470.20">
    <property type="entry name" value="4'-phosphopantetheinyl transferase domain"/>
    <property type="match status" value="1"/>
</dbReference>
<dbReference type="Proteomes" id="UP000829817">
    <property type="component" value="Chromosome"/>
</dbReference>
<proteinExistence type="predicted"/>
<evidence type="ECO:0000313" key="3">
    <source>
        <dbReference type="EMBL" id="UOO81134.1"/>
    </source>
</evidence>
<feature type="domain" description="4'-phosphopantetheinyl transferase" evidence="2">
    <location>
        <begin position="83"/>
        <end position="163"/>
    </location>
</feature>
<organism evidence="3 4">
    <name type="scientific">Uruburuella testudinis</name>
    <dbReference type="NCBI Taxonomy" id="1282863"/>
    <lineage>
        <taxon>Bacteria</taxon>
        <taxon>Pseudomonadati</taxon>
        <taxon>Pseudomonadota</taxon>
        <taxon>Betaproteobacteria</taxon>
        <taxon>Neisseriales</taxon>
        <taxon>Neisseriaceae</taxon>
        <taxon>Uruburuella</taxon>
    </lineage>
</organism>
<accession>A0ABY4DQX3</accession>
<reference evidence="3 4" key="1">
    <citation type="journal article" date="2022" name="Res Sq">
        <title>Evolution of multicellular longitudinally dividing oral cavity symbionts (Neisseriaceae).</title>
        <authorList>
            <person name="Nyongesa S."/>
            <person name="Weber P."/>
            <person name="Bernet E."/>
            <person name="Pullido F."/>
            <person name="Nieckarz M."/>
            <person name="Delaby M."/>
            <person name="Nieves C."/>
            <person name="Viehboeck T."/>
            <person name="Krause N."/>
            <person name="Rivera-Millot A."/>
            <person name="Nakamura A."/>
            <person name="Vischer N."/>
            <person name="VanNieuwenhze M."/>
            <person name="Brun Y."/>
            <person name="Cava F."/>
            <person name="Bulgheresi S."/>
            <person name="Veyrier F."/>
        </authorList>
    </citation>
    <scope>NUCLEOTIDE SEQUENCE [LARGE SCALE GENOMIC DNA]</scope>
    <source>
        <strain evidence="3 4">CCUG 63373m</strain>
    </source>
</reference>
<dbReference type="SUPFAM" id="SSF56214">
    <property type="entry name" value="4'-phosphopantetheinyl transferase"/>
    <property type="match status" value="1"/>
</dbReference>
<dbReference type="InterPro" id="IPR008278">
    <property type="entry name" value="4-PPantetheinyl_Trfase_dom"/>
</dbReference>